<comment type="similarity">
    <text evidence="1">Belongs to the NAD(P)-dependent epimerase/dehydratase family.</text>
</comment>
<dbReference type="InterPro" id="IPR036291">
    <property type="entry name" value="NAD(P)-bd_dom_sf"/>
</dbReference>
<dbReference type="AlphaFoldDB" id="D4H592"/>
<sequence length="296" mass="32928">MASPSKKVFITGINSFTAKHLCGELSSHGYDIYGCDINVDADEKTFNCDITKRDQVAKCLAAVQPDYIVHLGAITYVPSSDVSLIYQVNTIGTANLLEECLKYDNIKKILLPSTSNVYGNPDVEVIDETCPTLPVSHYAVSKLAMEQMATLSFGKLPIIITRPFNYTGVGQPDKFVIPKIIKHFKEKAHVIEMGTTSVIRDFSDVRFVCSSYRKLLECDAKSVAVNICTGKEHSLDELLDYARKVTGHNIEKITNPEFVRPNEIQKLIGDNSLLRKCVGELDTIDFHDTIEWMLGG</sequence>
<protein>
    <submittedName>
        <fullName evidence="3">NAD-dependent epimerase/dehydratase</fullName>
    </submittedName>
</protein>
<dbReference type="InterPro" id="IPR001509">
    <property type="entry name" value="Epimerase_deHydtase"/>
</dbReference>
<dbReference type="OrthoDB" id="9803010at2"/>
<reference evidence="3 4" key="1">
    <citation type="journal article" date="2010" name="Stand. Genomic Sci.">
        <title>Complete genome sequence of Denitrovibrio acetiphilus type strain (N2460).</title>
        <authorList>
            <person name="Kiss H."/>
            <person name="Lang E."/>
            <person name="Lapidus A."/>
            <person name="Copeland A."/>
            <person name="Nolan M."/>
            <person name="Glavina Del Rio T."/>
            <person name="Chen F."/>
            <person name="Lucas S."/>
            <person name="Tice H."/>
            <person name="Cheng J.F."/>
            <person name="Han C."/>
            <person name="Goodwin L."/>
            <person name="Pitluck S."/>
            <person name="Liolios K."/>
            <person name="Pati A."/>
            <person name="Ivanova N."/>
            <person name="Mavromatis K."/>
            <person name="Chen A."/>
            <person name="Palaniappan K."/>
            <person name="Land M."/>
            <person name="Hauser L."/>
            <person name="Chang Y.J."/>
            <person name="Jeffries C.D."/>
            <person name="Detter J.C."/>
            <person name="Brettin T."/>
            <person name="Spring S."/>
            <person name="Rohde M."/>
            <person name="Goker M."/>
            <person name="Woyke T."/>
            <person name="Bristow J."/>
            <person name="Eisen J.A."/>
            <person name="Markowitz V."/>
            <person name="Hugenholtz P."/>
            <person name="Kyrpides N.C."/>
            <person name="Klenk H.P."/>
        </authorList>
    </citation>
    <scope>NUCLEOTIDE SEQUENCE [LARGE SCALE GENOMIC DNA]</scope>
    <source>
        <strain evidence="4">DSM 12809 / NBRC 114555 / N2460</strain>
    </source>
</reference>
<accession>D4H592</accession>
<dbReference type="eggNOG" id="COG0451">
    <property type="taxonomic scope" value="Bacteria"/>
</dbReference>
<proteinExistence type="inferred from homology"/>
<dbReference type="STRING" id="522772.Dacet_2693"/>
<dbReference type="KEGG" id="dap:Dacet_2693"/>
<name>D4H592_DENA2</name>
<dbReference type="Proteomes" id="UP000002012">
    <property type="component" value="Chromosome"/>
</dbReference>
<dbReference type="HOGENOM" id="CLU_007383_1_7_0"/>
<dbReference type="SUPFAM" id="SSF51735">
    <property type="entry name" value="NAD(P)-binding Rossmann-fold domains"/>
    <property type="match status" value="1"/>
</dbReference>
<evidence type="ECO:0000256" key="1">
    <source>
        <dbReference type="ARBA" id="ARBA00007637"/>
    </source>
</evidence>
<evidence type="ECO:0000313" key="3">
    <source>
        <dbReference type="EMBL" id="ADD69448.1"/>
    </source>
</evidence>
<feature type="domain" description="NAD-dependent epimerase/dehydratase" evidence="2">
    <location>
        <begin position="8"/>
        <end position="227"/>
    </location>
</feature>
<dbReference type="EMBL" id="CP001968">
    <property type="protein sequence ID" value="ADD69448.1"/>
    <property type="molecule type" value="Genomic_DNA"/>
</dbReference>
<dbReference type="Gene3D" id="3.90.25.10">
    <property type="entry name" value="UDP-galactose 4-epimerase, domain 1"/>
    <property type="match status" value="1"/>
</dbReference>
<dbReference type="PaxDb" id="522772-Dacet_2693"/>
<dbReference type="InParanoid" id="D4H592"/>
<gene>
    <name evidence="3" type="ordered locus">Dacet_2693</name>
</gene>
<organism evidence="3 4">
    <name type="scientific">Denitrovibrio acetiphilus (strain DSM 12809 / NBRC 114555 / N2460)</name>
    <dbReference type="NCBI Taxonomy" id="522772"/>
    <lineage>
        <taxon>Bacteria</taxon>
        <taxon>Pseudomonadati</taxon>
        <taxon>Deferribacterota</taxon>
        <taxon>Deferribacteres</taxon>
        <taxon>Deferribacterales</taxon>
        <taxon>Geovibrionaceae</taxon>
        <taxon>Denitrovibrio</taxon>
    </lineage>
</organism>
<dbReference type="Pfam" id="PF01370">
    <property type="entry name" value="Epimerase"/>
    <property type="match status" value="1"/>
</dbReference>
<evidence type="ECO:0000259" key="2">
    <source>
        <dbReference type="Pfam" id="PF01370"/>
    </source>
</evidence>
<evidence type="ECO:0000313" key="4">
    <source>
        <dbReference type="Proteomes" id="UP000002012"/>
    </source>
</evidence>
<dbReference type="RefSeq" id="WP_013011942.1">
    <property type="nucleotide sequence ID" value="NC_013943.1"/>
</dbReference>
<keyword evidence="4" id="KW-1185">Reference proteome</keyword>
<dbReference type="Gene3D" id="3.40.50.720">
    <property type="entry name" value="NAD(P)-binding Rossmann-like Domain"/>
    <property type="match status" value="1"/>
</dbReference>
<dbReference type="PANTHER" id="PTHR43000">
    <property type="entry name" value="DTDP-D-GLUCOSE 4,6-DEHYDRATASE-RELATED"/>
    <property type="match status" value="1"/>
</dbReference>